<accession>A0A0S4NG78</accession>
<dbReference type="PROSITE" id="PS00369">
    <property type="entry name" value="PTS_HPR_HIS"/>
    <property type="match status" value="1"/>
</dbReference>
<dbReference type="NCBIfam" id="TIGR01003">
    <property type="entry name" value="PTS_HPr_family"/>
    <property type="match status" value="1"/>
</dbReference>
<dbReference type="PANTHER" id="PTHR33705:SF2">
    <property type="entry name" value="PHOSPHOCARRIER PROTEIN NPR"/>
    <property type="match status" value="1"/>
</dbReference>
<dbReference type="InterPro" id="IPR001020">
    <property type="entry name" value="PTS_HPr_His_P_site"/>
</dbReference>
<evidence type="ECO:0000259" key="5">
    <source>
        <dbReference type="PROSITE" id="PS51350"/>
    </source>
</evidence>
<evidence type="ECO:0000313" key="6">
    <source>
        <dbReference type="EMBL" id="CUU09053.1"/>
    </source>
</evidence>
<dbReference type="AlphaFoldDB" id="A0A0S4NG78"/>
<reference evidence="7" key="1">
    <citation type="submission" date="2015-11" db="EMBL/GenBank/DDBJ databases">
        <authorList>
            <person name="Varghese N."/>
        </authorList>
    </citation>
    <scope>NUCLEOTIDE SEQUENCE [LARGE SCALE GENOMIC DNA]</scope>
</reference>
<dbReference type="OrthoDB" id="9809047at2"/>
<organism evidence="6 7">
    <name type="scientific">Candidatus Thermokryptus mobilis</name>
    <dbReference type="NCBI Taxonomy" id="1643428"/>
    <lineage>
        <taxon>Bacteria</taxon>
        <taxon>Pseudomonadati</taxon>
        <taxon>Candidatus Kryptoniota</taxon>
        <taxon>Candidatus Thermokryptus</taxon>
    </lineage>
</organism>
<dbReference type="InterPro" id="IPR035895">
    <property type="entry name" value="HPr-like_sf"/>
</dbReference>
<dbReference type="Gene3D" id="3.30.1340.10">
    <property type="entry name" value="HPr-like"/>
    <property type="match status" value="1"/>
</dbReference>
<dbReference type="PRINTS" id="PR00107">
    <property type="entry name" value="PHOSPHOCPHPR"/>
</dbReference>
<dbReference type="Proteomes" id="UP000320623">
    <property type="component" value="Unassembled WGS sequence"/>
</dbReference>
<dbReference type="PROSITE" id="PS00589">
    <property type="entry name" value="PTS_HPR_SER"/>
    <property type="match status" value="1"/>
</dbReference>
<keyword evidence="3" id="KW-0963">Cytoplasm</keyword>
<dbReference type="InterPro" id="IPR000032">
    <property type="entry name" value="HPr-like"/>
</dbReference>
<evidence type="ECO:0000256" key="2">
    <source>
        <dbReference type="ARBA" id="ARBA00010736"/>
    </source>
</evidence>
<dbReference type="GO" id="GO:0009401">
    <property type="term" value="P:phosphoenolpyruvate-dependent sugar phosphotransferase system"/>
    <property type="evidence" value="ECO:0007669"/>
    <property type="project" value="UniProtKB-KW"/>
</dbReference>
<dbReference type="InterPro" id="IPR002114">
    <property type="entry name" value="PTS_HPr_Ser_P_site"/>
</dbReference>
<evidence type="ECO:0000313" key="7">
    <source>
        <dbReference type="Proteomes" id="UP000320623"/>
    </source>
</evidence>
<proteinExistence type="inferred from homology"/>
<comment type="subcellular location">
    <subcellularLocation>
        <location evidence="1">Cytoplasm</location>
    </subcellularLocation>
</comment>
<evidence type="ECO:0000256" key="1">
    <source>
        <dbReference type="ARBA" id="ARBA00004496"/>
    </source>
</evidence>
<evidence type="ECO:0000256" key="4">
    <source>
        <dbReference type="ARBA" id="ARBA00022683"/>
    </source>
</evidence>
<dbReference type="RefSeq" id="WP_140945938.1">
    <property type="nucleotide sequence ID" value="NZ_FAOO01000028.1"/>
</dbReference>
<feature type="domain" description="HPr" evidence="5">
    <location>
        <begin position="1"/>
        <end position="88"/>
    </location>
</feature>
<comment type="similarity">
    <text evidence="2">Belongs to the HPr family.</text>
</comment>
<keyword evidence="4" id="KW-0598">Phosphotransferase system</keyword>
<dbReference type="InterPro" id="IPR050399">
    <property type="entry name" value="HPr"/>
</dbReference>
<name>A0A0S4NG78_9BACT</name>
<keyword evidence="7" id="KW-1185">Reference proteome</keyword>
<protein>
    <submittedName>
        <fullName evidence="6">Phosphocarrier protein</fullName>
    </submittedName>
</protein>
<dbReference type="STRING" id="1643428.GCA_001442855_02191"/>
<dbReference type="PROSITE" id="PS51350">
    <property type="entry name" value="PTS_HPR_DOM"/>
    <property type="match status" value="1"/>
</dbReference>
<dbReference type="CDD" id="cd00367">
    <property type="entry name" value="PTS-HPr_like"/>
    <property type="match status" value="1"/>
</dbReference>
<evidence type="ECO:0000256" key="3">
    <source>
        <dbReference type="ARBA" id="ARBA00022490"/>
    </source>
</evidence>
<gene>
    <name evidence="6" type="ORF">JGI1_02241</name>
</gene>
<dbReference type="GO" id="GO:0005737">
    <property type="term" value="C:cytoplasm"/>
    <property type="evidence" value="ECO:0007669"/>
    <property type="project" value="UniProtKB-SubCell"/>
</dbReference>
<dbReference type="PANTHER" id="PTHR33705">
    <property type="entry name" value="PHOSPHOCARRIER PROTEIN HPR"/>
    <property type="match status" value="1"/>
</dbReference>
<dbReference type="SUPFAM" id="SSF55594">
    <property type="entry name" value="HPr-like"/>
    <property type="match status" value="1"/>
</dbReference>
<dbReference type="EMBL" id="FAOO01000028">
    <property type="protein sequence ID" value="CUU09053.1"/>
    <property type="molecule type" value="Genomic_DNA"/>
</dbReference>
<dbReference type="Pfam" id="PF00381">
    <property type="entry name" value="PTS-HPr"/>
    <property type="match status" value="1"/>
</dbReference>
<sequence>MIKKEVEIKNRTGLHTRPAAMLVKLASKFKSDFFIEKNGVEINGKSIIGVMSLAAEQGSRLILRFEGEDEEEAAKAIVALFESGFGELEGLKNEENKNGQGQSY</sequence>